<organism evidence="4 5">
    <name type="scientific">Macrolepiota fuliginosa MF-IS2</name>
    <dbReference type="NCBI Taxonomy" id="1400762"/>
    <lineage>
        <taxon>Eukaryota</taxon>
        <taxon>Fungi</taxon>
        <taxon>Dikarya</taxon>
        <taxon>Basidiomycota</taxon>
        <taxon>Agaricomycotina</taxon>
        <taxon>Agaricomycetes</taxon>
        <taxon>Agaricomycetidae</taxon>
        <taxon>Agaricales</taxon>
        <taxon>Agaricineae</taxon>
        <taxon>Agaricaceae</taxon>
        <taxon>Macrolepiota</taxon>
    </lineage>
</organism>
<dbReference type="CDD" id="cd07061">
    <property type="entry name" value="HP_HAP_like"/>
    <property type="match status" value="1"/>
</dbReference>
<dbReference type="EMBL" id="MU151416">
    <property type="protein sequence ID" value="KAF9443983.1"/>
    <property type="molecule type" value="Genomic_DNA"/>
</dbReference>
<comment type="caution">
    <text evidence="4">The sequence shown here is derived from an EMBL/GenBank/DDBJ whole genome shotgun (WGS) entry which is preliminary data.</text>
</comment>
<name>A0A9P5X3U8_9AGAR</name>
<dbReference type="InterPro" id="IPR033379">
    <property type="entry name" value="Acid_Pase_AS"/>
</dbReference>
<dbReference type="GO" id="GO:0003993">
    <property type="term" value="F:acid phosphatase activity"/>
    <property type="evidence" value="ECO:0007669"/>
    <property type="project" value="TreeGrafter"/>
</dbReference>
<keyword evidence="3" id="KW-0812">Transmembrane</keyword>
<dbReference type="InterPro" id="IPR000560">
    <property type="entry name" value="His_Pase_clade-2"/>
</dbReference>
<evidence type="ECO:0000256" key="2">
    <source>
        <dbReference type="SAM" id="MobiDB-lite"/>
    </source>
</evidence>
<keyword evidence="3" id="KW-0472">Membrane</keyword>
<dbReference type="Pfam" id="PF00328">
    <property type="entry name" value="His_Phos_2"/>
    <property type="match status" value="1"/>
</dbReference>
<sequence length="529" mass="59403">MTHTGGASERSFLLPTQFMQGDHDGRHQQRISEPKSTDPRSANYCTRDPDAAYPPIYTPITRRKLSNIRAHLLHGFLLLLVLLALLVFGYSIVTHRDVRANDPLRHVRSARPVDSDNYDSGASFAPSAIQKLWAVYAPYSSVEVYEPPPEDCRVTQVNILQRHGARYPMLKHSIRIAKALSRLQSAESFIDNRLRFITNYRYDLGVNDLIPFGESQSYESGRKSFARYSKLANGDNLPFVRASGSDRVVQSALKWIEGFATGSGGVLQPPLALILPQGGYNNTLEDKSCPNLDRPLGQVREWQSRYAQPIADRLNAAARGMPKNLTAEDAEALIELCTMETLAVEEYSRFCELFSKEEFEGFEYSVDLEKFYFTGHGSQLGPVEGVGYVNELLARLVGQPVQDRTQTNLTLDSNPETFPLGRGMYADFSHDNLIVAVVSAMGLFNNHRMGDTSNTGVLDPEKLDRSRAWFLSRIVPFSGRMVVERMECGIPFNDEAVGYDDSAGVKERQRRRAERNDSVYVRILMNDAV</sequence>
<evidence type="ECO:0000313" key="5">
    <source>
        <dbReference type="Proteomes" id="UP000807342"/>
    </source>
</evidence>
<protein>
    <submittedName>
        <fullName evidence="4">Phosphoglycerate mutase-like protein</fullName>
    </submittedName>
</protein>
<keyword evidence="5" id="KW-1185">Reference proteome</keyword>
<feature type="transmembrane region" description="Helical" evidence="3">
    <location>
        <begin position="72"/>
        <end position="93"/>
    </location>
</feature>
<dbReference type="OrthoDB" id="6509975at2759"/>
<evidence type="ECO:0000256" key="3">
    <source>
        <dbReference type="SAM" id="Phobius"/>
    </source>
</evidence>
<dbReference type="PROSITE" id="PS00778">
    <property type="entry name" value="HIS_ACID_PHOSPHAT_2"/>
    <property type="match status" value="1"/>
</dbReference>
<feature type="region of interest" description="Disordered" evidence="2">
    <location>
        <begin position="22"/>
        <end position="47"/>
    </location>
</feature>
<dbReference type="PROSITE" id="PS00616">
    <property type="entry name" value="HIS_ACID_PHOSPHAT_1"/>
    <property type="match status" value="1"/>
</dbReference>
<reference evidence="4" key="1">
    <citation type="submission" date="2020-11" db="EMBL/GenBank/DDBJ databases">
        <authorList>
            <consortium name="DOE Joint Genome Institute"/>
            <person name="Ahrendt S."/>
            <person name="Riley R."/>
            <person name="Andreopoulos W."/>
            <person name="Labutti K."/>
            <person name="Pangilinan J."/>
            <person name="Ruiz-Duenas F.J."/>
            <person name="Barrasa J.M."/>
            <person name="Sanchez-Garcia M."/>
            <person name="Camarero S."/>
            <person name="Miyauchi S."/>
            <person name="Serrano A."/>
            <person name="Linde D."/>
            <person name="Babiker R."/>
            <person name="Drula E."/>
            <person name="Ayuso-Fernandez I."/>
            <person name="Pacheco R."/>
            <person name="Padilla G."/>
            <person name="Ferreira P."/>
            <person name="Barriuso J."/>
            <person name="Kellner H."/>
            <person name="Castanera R."/>
            <person name="Alfaro M."/>
            <person name="Ramirez L."/>
            <person name="Pisabarro A.G."/>
            <person name="Kuo A."/>
            <person name="Tritt A."/>
            <person name="Lipzen A."/>
            <person name="He G."/>
            <person name="Yan M."/>
            <person name="Ng V."/>
            <person name="Cullen D."/>
            <person name="Martin F."/>
            <person name="Rosso M.-N."/>
            <person name="Henrissat B."/>
            <person name="Hibbett D."/>
            <person name="Martinez A.T."/>
            <person name="Grigoriev I.V."/>
        </authorList>
    </citation>
    <scope>NUCLEOTIDE SEQUENCE</scope>
    <source>
        <strain evidence="4">MF-IS2</strain>
    </source>
</reference>
<keyword evidence="1" id="KW-0378">Hydrolase</keyword>
<dbReference type="InterPro" id="IPR029033">
    <property type="entry name" value="His_PPase_superfam"/>
</dbReference>
<accession>A0A9P5X3U8</accession>
<dbReference type="Proteomes" id="UP000807342">
    <property type="component" value="Unassembled WGS sequence"/>
</dbReference>
<keyword evidence="3" id="KW-1133">Transmembrane helix</keyword>
<dbReference type="AlphaFoldDB" id="A0A9P5X3U8"/>
<dbReference type="PANTHER" id="PTHR20963">
    <property type="entry name" value="MULTIPLE INOSITOL POLYPHOSPHATE PHOSPHATASE-RELATED"/>
    <property type="match status" value="1"/>
</dbReference>
<evidence type="ECO:0000256" key="1">
    <source>
        <dbReference type="ARBA" id="ARBA00022801"/>
    </source>
</evidence>
<gene>
    <name evidence="4" type="ORF">P691DRAFT_763787</name>
</gene>
<evidence type="ECO:0000313" key="4">
    <source>
        <dbReference type="EMBL" id="KAF9443983.1"/>
    </source>
</evidence>
<dbReference type="SUPFAM" id="SSF53254">
    <property type="entry name" value="Phosphoglycerate mutase-like"/>
    <property type="match status" value="1"/>
</dbReference>
<feature type="compositionally biased region" description="Basic and acidic residues" evidence="2">
    <location>
        <begin position="22"/>
        <end position="38"/>
    </location>
</feature>
<dbReference type="PANTHER" id="PTHR20963:SF24">
    <property type="entry name" value="3-PHYTASE B"/>
    <property type="match status" value="1"/>
</dbReference>
<proteinExistence type="predicted"/>
<dbReference type="Gene3D" id="3.40.50.1240">
    <property type="entry name" value="Phosphoglycerate mutase-like"/>
    <property type="match status" value="1"/>
</dbReference>